<evidence type="ECO:0000256" key="1">
    <source>
        <dbReference type="ARBA" id="ARBA00004651"/>
    </source>
</evidence>
<evidence type="ECO:0000259" key="7">
    <source>
        <dbReference type="Pfam" id="PF00884"/>
    </source>
</evidence>
<feature type="transmembrane region" description="Helical" evidence="6">
    <location>
        <begin position="153"/>
        <end position="172"/>
    </location>
</feature>
<dbReference type="EMBL" id="NZEX01000084">
    <property type="protein sequence ID" value="MAH63236.1"/>
    <property type="molecule type" value="Genomic_DNA"/>
</dbReference>
<feature type="transmembrane region" description="Helical" evidence="6">
    <location>
        <begin position="123"/>
        <end position="141"/>
    </location>
</feature>
<proteinExistence type="predicted"/>
<evidence type="ECO:0000313" key="8">
    <source>
        <dbReference type="EMBL" id="MAH63236.1"/>
    </source>
</evidence>
<reference evidence="9" key="1">
    <citation type="submission" date="2017-09" db="EMBL/GenBank/DDBJ databases">
        <title>The Reconstruction of 2,631 Draft Metagenome-Assembled Genomes from the Global Oceans.</title>
        <authorList>
            <person name="Tully B.J."/>
            <person name="Graham E.D."/>
            <person name="Heidelberg J.F."/>
        </authorList>
    </citation>
    <scope>NUCLEOTIDE SEQUENCE [LARGE SCALE GENOMIC DNA]</scope>
</reference>
<organism evidence="8 9">
    <name type="scientific">SAR324 cluster bacterium</name>
    <dbReference type="NCBI Taxonomy" id="2024889"/>
    <lineage>
        <taxon>Bacteria</taxon>
        <taxon>Deltaproteobacteria</taxon>
        <taxon>SAR324 cluster</taxon>
    </lineage>
</organism>
<evidence type="ECO:0000256" key="6">
    <source>
        <dbReference type="SAM" id="Phobius"/>
    </source>
</evidence>
<comment type="caution">
    <text evidence="8">The sequence shown here is derived from an EMBL/GenBank/DDBJ whole genome shotgun (WGS) entry which is preliminary data.</text>
</comment>
<evidence type="ECO:0000256" key="3">
    <source>
        <dbReference type="ARBA" id="ARBA00022692"/>
    </source>
</evidence>
<feature type="transmembrane region" description="Helical" evidence="6">
    <location>
        <begin position="66"/>
        <end position="84"/>
    </location>
</feature>
<evidence type="ECO:0000256" key="5">
    <source>
        <dbReference type="ARBA" id="ARBA00023136"/>
    </source>
</evidence>
<dbReference type="PANTHER" id="PTHR47371:SF3">
    <property type="entry name" value="PHOSPHOGLYCEROL TRANSFERASE I"/>
    <property type="match status" value="1"/>
</dbReference>
<dbReference type="Proteomes" id="UP000226525">
    <property type="component" value="Unassembled WGS sequence"/>
</dbReference>
<feature type="transmembrane region" description="Helical" evidence="6">
    <location>
        <begin position="6"/>
        <end position="26"/>
    </location>
</feature>
<gene>
    <name evidence="8" type="ORF">CMN54_07310</name>
</gene>
<dbReference type="AlphaFoldDB" id="A0A2D6YJ59"/>
<feature type="domain" description="Sulfatase N-terminal" evidence="7">
    <location>
        <begin position="263"/>
        <end position="379"/>
    </location>
</feature>
<feature type="non-terminal residue" evidence="8">
    <location>
        <position position="385"/>
    </location>
</feature>
<comment type="subcellular location">
    <subcellularLocation>
        <location evidence="1">Cell membrane</location>
        <topology evidence="1">Multi-pass membrane protein</topology>
    </subcellularLocation>
</comment>
<name>A0A2D6YJ59_9DELT</name>
<keyword evidence="2" id="KW-1003">Cell membrane</keyword>
<feature type="transmembrane region" description="Helical" evidence="6">
    <location>
        <begin position="38"/>
        <end position="60"/>
    </location>
</feature>
<protein>
    <recommendedName>
        <fullName evidence="7">Sulfatase N-terminal domain-containing protein</fullName>
    </recommendedName>
</protein>
<dbReference type="InterPro" id="IPR017850">
    <property type="entry name" value="Alkaline_phosphatase_core_sf"/>
</dbReference>
<evidence type="ECO:0000256" key="2">
    <source>
        <dbReference type="ARBA" id="ARBA00022475"/>
    </source>
</evidence>
<dbReference type="InterPro" id="IPR050448">
    <property type="entry name" value="OpgB/LTA_synthase_biosynth"/>
</dbReference>
<dbReference type="InterPro" id="IPR000917">
    <property type="entry name" value="Sulfatase_N"/>
</dbReference>
<accession>A0A2D6YJ59</accession>
<dbReference type="Pfam" id="PF00884">
    <property type="entry name" value="Sulfatase"/>
    <property type="match status" value="1"/>
</dbReference>
<keyword evidence="5 6" id="KW-0472">Membrane</keyword>
<evidence type="ECO:0000313" key="9">
    <source>
        <dbReference type="Proteomes" id="UP000226525"/>
    </source>
</evidence>
<dbReference type="PANTHER" id="PTHR47371">
    <property type="entry name" value="LIPOTEICHOIC ACID SYNTHASE"/>
    <property type="match status" value="1"/>
</dbReference>
<keyword evidence="4 6" id="KW-1133">Transmembrane helix</keyword>
<dbReference type="SUPFAM" id="SSF53649">
    <property type="entry name" value="Alkaline phosphatase-like"/>
    <property type="match status" value="1"/>
</dbReference>
<dbReference type="Gene3D" id="3.40.720.10">
    <property type="entry name" value="Alkaline Phosphatase, subunit A"/>
    <property type="match status" value="1"/>
</dbReference>
<keyword evidence="3 6" id="KW-0812">Transmembrane</keyword>
<sequence>MYPTPLWIFFSASFCLTSLIRISLLFEQTELHPRILKTFSLGLGYDLMNAALITLVIGLLPLTNRLFKIFSTLLFIAIAVFSFIDYQYLLQFGSHLPFHTLEYLHAPQHFSSTIIAALHHPSFLLIVLFPISGFVFVAFHFQKNEQSWKQKLPIRTVSLITLFVIGGSAGSYSNSYVGKNIDDPLTSAALNYFFWTQDREKEEAHKKPTQALELIESSMLGKLPSDPIYSEYPLVREHNANGCSIKVTELANLLCPDTSKKLNIILLLMESFRASEIGVYGSKINLTPKFDEWSKKGILFKNFYANGFQTRHGEIATYCSVMPNYGVAVMKSYAKNQFRCLPSVLQEKGYSTTWFHAGDASFDGQASFFKENGFEKIVDKFDFPW</sequence>
<dbReference type="GO" id="GO:0005886">
    <property type="term" value="C:plasma membrane"/>
    <property type="evidence" value="ECO:0007669"/>
    <property type="project" value="UniProtKB-SubCell"/>
</dbReference>
<evidence type="ECO:0000256" key="4">
    <source>
        <dbReference type="ARBA" id="ARBA00022989"/>
    </source>
</evidence>